<evidence type="ECO:0000313" key="1">
    <source>
        <dbReference type="EMBL" id="PUA32388.1"/>
    </source>
</evidence>
<protein>
    <submittedName>
        <fullName evidence="1">Uncharacterized protein</fullName>
    </submittedName>
</protein>
<evidence type="ECO:0000313" key="2">
    <source>
        <dbReference type="Proteomes" id="UP000244093"/>
    </source>
</evidence>
<name>A0A2R7Y4D5_9CREN</name>
<dbReference type="Proteomes" id="UP000244093">
    <property type="component" value="Unassembled WGS sequence"/>
</dbReference>
<sequence>MRVKAYLCLEREAESIVSRHHVAPYAICEERSELSVEEVKARLGEEAFKKLMKYGEVVVSDYESMRKFFEVKDEVSYVKLILTPKT</sequence>
<accession>A0A2R7Y4D5</accession>
<dbReference type="EMBL" id="NBVN01000004">
    <property type="protein sequence ID" value="PUA32388.1"/>
    <property type="molecule type" value="Genomic_DNA"/>
</dbReference>
<dbReference type="AlphaFoldDB" id="A0A2R7Y4D5"/>
<organism evidence="1 2">
    <name type="scientific">Zestosphaera tikiterensis</name>
    <dbReference type="NCBI Taxonomy" id="1973259"/>
    <lineage>
        <taxon>Archaea</taxon>
        <taxon>Thermoproteota</taxon>
        <taxon>Thermoprotei</taxon>
        <taxon>Desulfurococcales</taxon>
        <taxon>Desulfurococcaceae</taxon>
        <taxon>Zestosphaera</taxon>
    </lineage>
</organism>
<comment type="caution">
    <text evidence="1">The sequence shown here is derived from an EMBL/GenBank/DDBJ whole genome shotgun (WGS) entry which is preliminary data.</text>
</comment>
<gene>
    <name evidence="1" type="ORF">B7O98_06945</name>
</gene>
<reference evidence="1 2" key="1">
    <citation type="journal article" date="2018" name="Syst. Appl. Microbiol.">
        <title>A new symbiotic nanoarchaeote (Candidatus Nanoclepta minutus) and its host (Zestosphaera tikiterensis gen. nov., sp. nov.) from a New Zealand hot spring.</title>
        <authorList>
            <person name="St John E."/>
            <person name="Liu Y."/>
            <person name="Podar M."/>
            <person name="Stott M.B."/>
            <person name="Meneghin J."/>
            <person name="Chen Z."/>
            <person name="Lagutin K."/>
            <person name="Mitchell K."/>
            <person name="Reysenbach A.L."/>
        </authorList>
    </citation>
    <scope>NUCLEOTIDE SEQUENCE [LARGE SCALE GENOMIC DNA]</scope>
    <source>
        <strain evidence="1">NZ3</strain>
    </source>
</reference>
<proteinExistence type="predicted"/>